<dbReference type="RefSeq" id="WP_408077257.1">
    <property type="nucleotide sequence ID" value="NZ_JBELQC010000001.1"/>
</dbReference>
<dbReference type="InterPro" id="IPR018946">
    <property type="entry name" value="PhoD-like_MPP"/>
</dbReference>
<proteinExistence type="predicted"/>
<feature type="domain" description="Phospholipase D N-terminal" evidence="2">
    <location>
        <begin position="41"/>
        <end position="129"/>
    </location>
</feature>
<reference evidence="3 4" key="1">
    <citation type="submission" date="2024-06" db="EMBL/GenBank/DDBJ databases">
        <authorList>
            <person name="Kaempfer P."/>
            <person name="Viver T."/>
        </authorList>
    </citation>
    <scope>NUCLEOTIDE SEQUENCE [LARGE SCALE GENOMIC DNA]</scope>
    <source>
        <strain evidence="3 4">ST-64</strain>
    </source>
</reference>
<accession>A0ABW8YM95</accession>
<keyword evidence="3" id="KW-0378">Hydrolase</keyword>
<dbReference type="Gene3D" id="3.60.21.70">
    <property type="entry name" value="PhoD-like phosphatase"/>
    <property type="match status" value="1"/>
</dbReference>
<gene>
    <name evidence="3" type="ORF">ABS767_05015</name>
</gene>
<evidence type="ECO:0000313" key="3">
    <source>
        <dbReference type="EMBL" id="MFL9840316.1"/>
    </source>
</evidence>
<dbReference type="InterPro" id="IPR029052">
    <property type="entry name" value="Metallo-depent_PP-like"/>
</dbReference>
<dbReference type="EMBL" id="JBELQC010000001">
    <property type="protein sequence ID" value="MFL9840316.1"/>
    <property type="molecule type" value="Genomic_DNA"/>
</dbReference>
<dbReference type="Pfam" id="PF16655">
    <property type="entry name" value="PhoD_N"/>
    <property type="match status" value="1"/>
</dbReference>
<dbReference type="InterPro" id="IPR032093">
    <property type="entry name" value="PhoD_N"/>
</dbReference>
<dbReference type="PANTHER" id="PTHR43606:SF2">
    <property type="entry name" value="ALKALINE PHOSPHATASE FAMILY PROTEIN (AFU_ORTHOLOGUE AFUA_5G03860)"/>
    <property type="match status" value="1"/>
</dbReference>
<comment type="caution">
    <text evidence="3">The sequence shown here is derived from an EMBL/GenBank/DDBJ whole genome shotgun (WGS) entry which is preliminary data.</text>
</comment>
<organism evidence="3 4">
    <name type="scientific">Sphingomonas plantiphila</name>
    <dbReference type="NCBI Taxonomy" id="3163295"/>
    <lineage>
        <taxon>Bacteria</taxon>
        <taxon>Pseudomonadati</taxon>
        <taxon>Pseudomonadota</taxon>
        <taxon>Alphaproteobacteria</taxon>
        <taxon>Sphingomonadales</taxon>
        <taxon>Sphingomonadaceae</taxon>
        <taxon>Sphingomonas</taxon>
    </lineage>
</organism>
<dbReference type="Pfam" id="PF09423">
    <property type="entry name" value="PhoD"/>
    <property type="match status" value="1"/>
</dbReference>
<dbReference type="EC" id="3.1.-.-" evidence="3"/>
<dbReference type="PANTHER" id="PTHR43606">
    <property type="entry name" value="PHOSPHATASE, PUTATIVE (AFU_ORTHOLOGUE AFUA_6G08710)-RELATED"/>
    <property type="match status" value="1"/>
</dbReference>
<dbReference type="SUPFAM" id="SSF56300">
    <property type="entry name" value="Metallo-dependent phosphatases"/>
    <property type="match status" value="1"/>
</dbReference>
<sequence>MTFRLDRRSLILTGTLGLGAYAIPGFAAQGPNWIVDAAFTHSVASGEPTSTSMLLWTRYVGKGESARLRVELSETEDFAKVVSGGEAITGPWRDWTTKITVTGLKPGTRYFYRFIAPDGSMSPVGRTRTLPEGAAPRFGIAVFSCSNLGFGYFNAYAHAAARDDIDLAVHLGDYIYEYRHGTYPELAQVVDKRLPQPATEILHLADYRLRYASYRTDPDLQALHAAKPMIVSWDDHESANDSWEGGAENHQPNEGDWSVRRAAAIQAWREWMPVSDEPWKAYAIGSLATLFRTETRLLGRTRPPEAAQLIMAPDSAAAIAAFRDGPWQDKAMTMMGWEQEAWLAAEMARSVKAGKRWQLVGFGTIMGSTITPKQATEWVSPDASPRAQAYVKAGVALASAGLPMNFDNWGGYPAARARFLSSAQTMGANLVVLSGDSHNGWAYDLSQDGKAAGVEFAGQAVSSPGFEGSIKVDPKRVARALVDANPELKWCDTSRRGYMALTLAPDRVRNDWLFVDTVRQRNAAAAVGHSATVLRGRNVMA</sequence>
<dbReference type="Proteomes" id="UP001629244">
    <property type="component" value="Unassembled WGS sequence"/>
</dbReference>
<evidence type="ECO:0000259" key="1">
    <source>
        <dbReference type="Pfam" id="PF09423"/>
    </source>
</evidence>
<evidence type="ECO:0000313" key="4">
    <source>
        <dbReference type="Proteomes" id="UP001629244"/>
    </source>
</evidence>
<dbReference type="InterPro" id="IPR052900">
    <property type="entry name" value="Phospholipid_Metab_Enz"/>
</dbReference>
<dbReference type="CDD" id="cd07389">
    <property type="entry name" value="MPP_PhoD"/>
    <property type="match status" value="1"/>
</dbReference>
<dbReference type="GO" id="GO:0016787">
    <property type="term" value="F:hydrolase activity"/>
    <property type="evidence" value="ECO:0007669"/>
    <property type="project" value="UniProtKB-KW"/>
</dbReference>
<evidence type="ECO:0000259" key="2">
    <source>
        <dbReference type="Pfam" id="PF16655"/>
    </source>
</evidence>
<dbReference type="Gene3D" id="2.60.40.380">
    <property type="entry name" value="Purple acid phosphatase-like, N-terminal"/>
    <property type="match status" value="1"/>
</dbReference>
<name>A0ABW8YM95_9SPHN</name>
<feature type="domain" description="PhoD-like phosphatase metallophosphatase" evidence="1">
    <location>
        <begin position="141"/>
        <end position="512"/>
    </location>
</feature>
<dbReference type="InterPro" id="IPR038607">
    <property type="entry name" value="PhoD-like_sf"/>
</dbReference>
<keyword evidence="4" id="KW-1185">Reference proteome</keyword>
<protein>
    <submittedName>
        <fullName evidence="3">Alkaline phosphatase D family protein</fullName>
        <ecNumber evidence="3">3.1.-.-</ecNumber>
    </submittedName>
</protein>